<accession>A0A7Y0X3N5</accession>
<keyword evidence="2" id="KW-0804">Transcription</keyword>
<dbReference type="AlphaFoldDB" id="A0A7Y0X3N5"/>
<protein>
    <submittedName>
        <fullName evidence="2">DNA-directed RNA polymerase subunit delta</fullName>
    </submittedName>
</protein>
<sequence length="79" mass="9283">MFNSFSDEQLKAELERRKSLAEPDLDFDDGLDIEVENLELKLLSDDDLDDFDELDFDDDDLDFDDDDEETELKKDELSD</sequence>
<organism evidence="2 3">
    <name type="scientific">Vibrio parahaemolyticus</name>
    <dbReference type="NCBI Taxonomy" id="670"/>
    <lineage>
        <taxon>Bacteria</taxon>
        <taxon>Pseudomonadati</taxon>
        <taxon>Pseudomonadota</taxon>
        <taxon>Gammaproteobacteria</taxon>
        <taxon>Vibrionales</taxon>
        <taxon>Vibrionaceae</taxon>
        <taxon>Vibrio</taxon>
    </lineage>
</organism>
<evidence type="ECO:0000313" key="3">
    <source>
        <dbReference type="Proteomes" id="UP000555836"/>
    </source>
</evidence>
<name>A0A7Y0X3N5_VIBPH</name>
<reference evidence="2 3" key="1">
    <citation type="submission" date="2020-04" db="EMBL/GenBank/DDBJ databases">
        <title>Whole-genome sequencing of Vibrio spp. from China reveals different genetic environments of blaCTX-M-14 among diverse lineages.</title>
        <authorList>
            <person name="Zheng Z."/>
            <person name="Ye L."/>
            <person name="Chen S."/>
        </authorList>
    </citation>
    <scope>NUCLEOTIDE SEQUENCE [LARGE SCALE GENOMIC DNA]</scope>
    <source>
        <strain evidence="2 3">Vb0574</strain>
    </source>
</reference>
<keyword evidence="2" id="KW-0240">DNA-directed RNA polymerase</keyword>
<proteinExistence type="predicted"/>
<evidence type="ECO:0000256" key="1">
    <source>
        <dbReference type="SAM" id="MobiDB-lite"/>
    </source>
</evidence>
<evidence type="ECO:0000313" key="2">
    <source>
        <dbReference type="EMBL" id="NMU24005.1"/>
    </source>
</evidence>
<comment type="caution">
    <text evidence="2">The sequence shown here is derived from an EMBL/GenBank/DDBJ whole genome shotgun (WGS) entry which is preliminary data.</text>
</comment>
<dbReference type="Proteomes" id="UP000555836">
    <property type="component" value="Unassembled WGS sequence"/>
</dbReference>
<dbReference type="EMBL" id="JABCLD010000005">
    <property type="protein sequence ID" value="NMU24005.1"/>
    <property type="molecule type" value="Genomic_DNA"/>
</dbReference>
<feature type="region of interest" description="Disordered" evidence="1">
    <location>
        <begin position="57"/>
        <end position="79"/>
    </location>
</feature>
<feature type="compositionally biased region" description="Acidic residues" evidence="1">
    <location>
        <begin position="57"/>
        <end position="70"/>
    </location>
</feature>
<dbReference type="GO" id="GO:0000428">
    <property type="term" value="C:DNA-directed RNA polymerase complex"/>
    <property type="evidence" value="ECO:0007669"/>
    <property type="project" value="UniProtKB-KW"/>
</dbReference>
<gene>
    <name evidence="2" type="ORF">HKB21_00020</name>
</gene>
<feature type="non-terminal residue" evidence="2">
    <location>
        <position position="79"/>
    </location>
</feature>